<dbReference type="Pfam" id="PF12796">
    <property type="entry name" value="Ank_2"/>
    <property type="match status" value="2"/>
</dbReference>
<feature type="repeat" description="ANK" evidence="3">
    <location>
        <begin position="191"/>
        <end position="220"/>
    </location>
</feature>
<dbReference type="PANTHER" id="PTHR24198:SF165">
    <property type="entry name" value="ANKYRIN REPEAT-CONTAINING PROTEIN-RELATED"/>
    <property type="match status" value="1"/>
</dbReference>
<organism evidence="4 5">
    <name type="scientific">Paenibacillus athensensis</name>
    <dbReference type="NCBI Taxonomy" id="1967502"/>
    <lineage>
        <taxon>Bacteria</taxon>
        <taxon>Bacillati</taxon>
        <taxon>Bacillota</taxon>
        <taxon>Bacilli</taxon>
        <taxon>Bacillales</taxon>
        <taxon>Paenibacillaceae</taxon>
        <taxon>Paenibacillus</taxon>
    </lineage>
</organism>
<evidence type="ECO:0000256" key="3">
    <source>
        <dbReference type="PROSITE-ProRule" id="PRU00023"/>
    </source>
</evidence>
<evidence type="ECO:0000313" key="5">
    <source>
        <dbReference type="Proteomes" id="UP000298246"/>
    </source>
</evidence>
<dbReference type="SMART" id="SM00248">
    <property type="entry name" value="ANK"/>
    <property type="match status" value="6"/>
</dbReference>
<evidence type="ECO:0000256" key="1">
    <source>
        <dbReference type="ARBA" id="ARBA00022737"/>
    </source>
</evidence>
<dbReference type="PANTHER" id="PTHR24198">
    <property type="entry name" value="ANKYRIN REPEAT AND PROTEIN KINASE DOMAIN-CONTAINING PROTEIN"/>
    <property type="match status" value="1"/>
</dbReference>
<feature type="repeat" description="ANK" evidence="3">
    <location>
        <begin position="101"/>
        <end position="133"/>
    </location>
</feature>
<keyword evidence="1" id="KW-0677">Repeat</keyword>
<protein>
    <recommendedName>
        <fullName evidence="6">Ankyrin</fullName>
    </recommendedName>
</protein>
<sequence>MREVAFVCWDEDISKVDCIFSGLPFFIFSPAMRPQPASFNRSDNVMTDPNNNSNLSRSEPEAMVIEQFKQAVNDKDPEATSRLLQRHPSLVARIDEPWFAFDTPAIVNAANRDNRQLVDVLLHYGADVNAKSSWWAGGFGVLHHDHHDLSRYLIERGARVDPHAAAALGMLDILQKMMEEDPNIVNQRGPDGQVPLHYAVSTEVIDFLLDQGADIDMRDIDHNSTPAQYAVNNAIKCRHLIERGAQTDIFMACKLGDTELVGTILTKDSKALQAQVGKEGFTAPGGHIYAYHIGEAAKPIFLAESLGHEAIVELMLRYSSIEQKFLLACMRADTEAVHTLLRAYPGIVQSLPQEDQSLITDAAWVHKADAVRLMLDAGFNVDVRRNAHSSTALHHAAGQGDLDIVRMLIEHGASLEMQNGFGATPMNSGIWGSVHIQNPKGDYAAVVEILIEAGAQLPDRAWGSEKVKHVLNRYGVSE</sequence>
<evidence type="ECO:0008006" key="6">
    <source>
        <dbReference type="Google" id="ProtNLM"/>
    </source>
</evidence>
<evidence type="ECO:0000313" key="4">
    <source>
        <dbReference type="EMBL" id="TFE91888.1"/>
    </source>
</evidence>
<proteinExistence type="predicted"/>
<dbReference type="Pfam" id="PF00023">
    <property type="entry name" value="Ank"/>
    <property type="match status" value="1"/>
</dbReference>
<dbReference type="EMBL" id="MYFO01000001">
    <property type="protein sequence ID" value="TFE91888.1"/>
    <property type="molecule type" value="Genomic_DNA"/>
</dbReference>
<dbReference type="InterPro" id="IPR036770">
    <property type="entry name" value="Ankyrin_rpt-contain_sf"/>
</dbReference>
<accession>A0A4Y8QB86</accession>
<keyword evidence="2 3" id="KW-0040">ANK repeat</keyword>
<feature type="repeat" description="ANK" evidence="3">
    <location>
        <begin position="388"/>
        <end position="420"/>
    </location>
</feature>
<dbReference type="PROSITE" id="PS50088">
    <property type="entry name" value="ANK_REPEAT"/>
    <property type="match status" value="3"/>
</dbReference>
<dbReference type="PROSITE" id="PS50297">
    <property type="entry name" value="ANK_REP_REGION"/>
    <property type="match status" value="2"/>
</dbReference>
<gene>
    <name evidence="4" type="ORF">B5M42_01210</name>
</gene>
<dbReference type="AlphaFoldDB" id="A0A4Y8QB86"/>
<dbReference type="Proteomes" id="UP000298246">
    <property type="component" value="Unassembled WGS sequence"/>
</dbReference>
<name>A0A4Y8QB86_9BACL</name>
<comment type="caution">
    <text evidence="4">The sequence shown here is derived from an EMBL/GenBank/DDBJ whole genome shotgun (WGS) entry which is preliminary data.</text>
</comment>
<keyword evidence="5" id="KW-1185">Reference proteome</keyword>
<dbReference type="InterPro" id="IPR002110">
    <property type="entry name" value="Ankyrin_rpt"/>
</dbReference>
<dbReference type="Gene3D" id="1.25.40.20">
    <property type="entry name" value="Ankyrin repeat-containing domain"/>
    <property type="match status" value="2"/>
</dbReference>
<evidence type="ECO:0000256" key="2">
    <source>
        <dbReference type="ARBA" id="ARBA00023043"/>
    </source>
</evidence>
<dbReference type="SUPFAM" id="SSF48403">
    <property type="entry name" value="Ankyrin repeat"/>
    <property type="match status" value="1"/>
</dbReference>
<reference evidence="4 5" key="1">
    <citation type="submission" date="2017-03" db="EMBL/GenBank/DDBJ databases">
        <title>Isolation of Levoglucosan Utilizing Bacteria.</title>
        <authorList>
            <person name="Arya A.S."/>
        </authorList>
    </citation>
    <scope>NUCLEOTIDE SEQUENCE [LARGE SCALE GENOMIC DNA]</scope>
    <source>
        <strain evidence="4 5">MEC069</strain>
    </source>
</reference>